<organism evidence="2 3">
    <name type="scientific">Microlunatus phosphovorus (strain ATCC 700054 / DSM 10555 / JCM 9379 / NBRC 101784 / NCIMB 13414 / VKM Ac-1990 / NM-1)</name>
    <dbReference type="NCBI Taxonomy" id="1032480"/>
    <lineage>
        <taxon>Bacteria</taxon>
        <taxon>Bacillati</taxon>
        <taxon>Actinomycetota</taxon>
        <taxon>Actinomycetes</taxon>
        <taxon>Propionibacteriales</taxon>
        <taxon>Propionibacteriaceae</taxon>
        <taxon>Microlunatus</taxon>
    </lineage>
</organism>
<dbReference type="HOGENOM" id="CLU_634068_0_0_11"/>
<dbReference type="PANTHER" id="PTHR43845">
    <property type="entry name" value="BLR5969 PROTEIN"/>
    <property type="match status" value="1"/>
</dbReference>
<dbReference type="SUPFAM" id="SSF56801">
    <property type="entry name" value="Acetyl-CoA synthetase-like"/>
    <property type="match status" value="1"/>
</dbReference>
<dbReference type="InterPro" id="IPR042099">
    <property type="entry name" value="ANL_N_sf"/>
</dbReference>
<proteinExistence type="predicted"/>
<evidence type="ECO:0000313" key="2">
    <source>
        <dbReference type="EMBL" id="BAK33879.1"/>
    </source>
</evidence>
<dbReference type="STRING" id="1032480.MLP_08650"/>
<dbReference type="Proteomes" id="UP000007947">
    <property type="component" value="Chromosome"/>
</dbReference>
<name>F5XM00_MICPN</name>
<evidence type="ECO:0000256" key="1">
    <source>
        <dbReference type="SAM" id="MobiDB-lite"/>
    </source>
</evidence>
<protein>
    <recommendedName>
        <fullName evidence="4">AMP-dependent synthetase/ligase domain-containing protein</fullName>
    </recommendedName>
</protein>
<dbReference type="eggNOG" id="COG1541">
    <property type="taxonomic scope" value="Bacteria"/>
</dbReference>
<feature type="region of interest" description="Disordered" evidence="1">
    <location>
        <begin position="438"/>
        <end position="457"/>
    </location>
</feature>
<dbReference type="KEGG" id="mph:MLP_08650"/>
<keyword evidence="3" id="KW-1185">Reference proteome</keyword>
<evidence type="ECO:0000313" key="3">
    <source>
        <dbReference type="Proteomes" id="UP000007947"/>
    </source>
</evidence>
<sequence length="457" mass="49198">MWLTDPSAVAAFREAHAHLHLLEATSYAPTVTERIRHEKLALVWGRARSIPHYTRLPGFAECDLSRLPITTKDEVKADPHRFARTDLSGVLKYYESSGSSGRTTPTPRTAADIIGNAISVAGLWRRSLGPEPRRVAALLPSDVLPVGDLVSAACEYLGHTLLRSYPFTLGICDWDRLEALFESYRPDAVFAAPGVLAQWTRVLKSRGRLAEVSASVRTVLLLGEVSLAAQRRKLGRDWNAQVLDASYGSTETGTMAAACEHGALHLLAAGHVFEIRDGAEVRPLAIEPTGEQRGELITTTLNNHARPLLRYGTGDLVQVGAATPCPCGLGLPPVQVQGRGDDGIVWRGQSLTEHSLGSVVYEDPRLTGYLVQLRADGSQGRLVLEKDVEVPAGTDTADTDTGDTALGDADIAAAARRRCAAAGLEWDDIVVVSQLPVTNKSGGSQKSWKRTNVARVA</sequence>
<dbReference type="PANTHER" id="PTHR43845:SF1">
    <property type="entry name" value="BLR5969 PROTEIN"/>
    <property type="match status" value="1"/>
</dbReference>
<reference evidence="2 3" key="1">
    <citation type="submission" date="2011-05" db="EMBL/GenBank/DDBJ databases">
        <title>Whole genome sequence of Microlunatus phosphovorus NM-1.</title>
        <authorList>
            <person name="Hosoyama A."/>
            <person name="Sasaki K."/>
            <person name="Harada T."/>
            <person name="Igarashi R."/>
            <person name="Kawakoshi A."/>
            <person name="Sasagawa M."/>
            <person name="Fukada J."/>
            <person name="Nakamura S."/>
            <person name="Katano Y."/>
            <person name="Hanada S."/>
            <person name="Kamagata Y."/>
            <person name="Nakamura N."/>
            <person name="Yamazaki S."/>
            <person name="Fujita N."/>
        </authorList>
    </citation>
    <scope>NUCLEOTIDE SEQUENCE [LARGE SCALE GENOMIC DNA]</scope>
    <source>
        <strain evidence="3">ATCC 700054 / DSM 10555 / JCM 9379 / NBRC 101784 / NCIMB 13414 / VKM Ac-1990 / NM-1</strain>
    </source>
</reference>
<dbReference type="AlphaFoldDB" id="F5XM00"/>
<dbReference type="Gene3D" id="3.40.50.12780">
    <property type="entry name" value="N-terminal domain of ligase-like"/>
    <property type="match status" value="1"/>
</dbReference>
<accession>F5XM00</accession>
<dbReference type="RefSeq" id="WP_013861764.1">
    <property type="nucleotide sequence ID" value="NC_015635.1"/>
</dbReference>
<gene>
    <name evidence="2" type="ordered locus">MLP_08650</name>
</gene>
<dbReference type="OrthoDB" id="580775at2"/>
<dbReference type="EMBL" id="AP012204">
    <property type="protein sequence ID" value="BAK33879.1"/>
    <property type="molecule type" value="Genomic_DNA"/>
</dbReference>
<evidence type="ECO:0008006" key="4">
    <source>
        <dbReference type="Google" id="ProtNLM"/>
    </source>
</evidence>